<dbReference type="GeneID" id="20639605"/>
<organism evidence="1 2">
    <name type="scientific">Phytophthora sojae (strain P6497)</name>
    <name type="common">Soybean stem and root rot agent</name>
    <name type="synonym">Phytophthora megasperma f. sp. glycines</name>
    <dbReference type="NCBI Taxonomy" id="1094619"/>
    <lineage>
        <taxon>Eukaryota</taxon>
        <taxon>Sar</taxon>
        <taxon>Stramenopiles</taxon>
        <taxon>Oomycota</taxon>
        <taxon>Peronosporomycetes</taxon>
        <taxon>Peronosporales</taxon>
        <taxon>Peronosporaceae</taxon>
        <taxon>Phytophthora</taxon>
    </lineage>
</organism>
<evidence type="ECO:0000313" key="2">
    <source>
        <dbReference type="Proteomes" id="UP000002640"/>
    </source>
</evidence>
<protein>
    <submittedName>
        <fullName evidence="1">Uncharacterized protein</fullName>
    </submittedName>
</protein>
<name>G4Z334_PHYSP</name>
<sequence>MLSSYYLAEKHVGHWFARVFSDCLKGKHEDDEESYVEWVSCVNKKVASGIALTPVPPIGISPVHLQPCTPALVFNNNRAGTPCPEKDVLDAALWTETNRLVNAAAAWQIRRVMPIEAAALDEAALAKMTSPELARRFKIFPILMVLRGDNEMLRQLPLELLSSEAFAGLTLLERRAIHNVLAERPIGWTKAQRSLYADRERELVAAATEHPSGTSYEALYSNVHLSIAYSAYAQEPRGWHNEM</sequence>
<keyword evidence="2" id="KW-1185">Reference proteome</keyword>
<accession>G4Z334</accession>
<dbReference type="InParanoid" id="G4Z334"/>
<dbReference type="RefSeq" id="XP_009522780.1">
    <property type="nucleotide sequence ID" value="XM_009524485.1"/>
</dbReference>
<dbReference type="OMA" id="AAWQIRR"/>
<evidence type="ECO:0000313" key="1">
    <source>
        <dbReference type="EMBL" id="EGZ20063.1"/>
    </source>
</evidence>
<dbReference type="EMBL" id="JH159153">
    <property type="protein sequence ID" value="EGZ20063.1"/>
    <property type="molecule type" value="Genomic_DNA"/>
</dbReference>
<dbReference type="KEGG" id="psoj:PHYSODRAFT_264453"/>
<proteinExistence type="predicted"/>
<dbReference type="Proteomes" id="UP000002640">
    <property type="component" value="Unassembled WGS sequence"/>
</dbReference>
<dbReference type="AlphaFoldDB" id="G4Z334"/>
<reference evidence="1 2" key="1">
    <citation type="journal article" date="2006" name="Science">
        <title>Phytophthora genome sequences uncover evolutionary origins and mechanisms of pathogenesis.</title>
        <authorList>
            <person name="Tyler B.M."/>
            <person name="Tripathy S."/>
            <person name="Zhang X."/>
            <person name="Dehal P."/>
            <person name="Jiang R.H."/>
            <person name="Aerts A."/>
            <person name="Arredondo F.D."/>
            <person name="Baxter L."/>
            <person name="Bensasson D."/>
            <person name="Beynon J.L."/>
            <person name="Chapman J."/>
            <person name="Damasceno C.M."/>
            <person name="Dorrance A.E."/>
            <person name="Dou D."/>
            <person name="Dickerman A.W."/>
            <person name="Dubchak I.L."/>
            <person name="Garbelotto M."/>
            <person name="Gijzen M."/>
            <person name="Gordon S.G."/>
            <person name="Govers F."/>
            <person name="Grunwald N.J."/>
            <person name="Huang W."/>
            <person name="Ivors K.L."/>
            <person name="Jones R.W."/>
            <person name="Kamoun S."/>
            <person name="Krampis K."/>
            <person name="Lamour K.H."/>
            <person name="Lee M.K."/>
            <person name="McDonald W.H."/>
            <person name="Medina M."/>
            <person name="Meijer H.J."/>
            <person name="Nordberg E.K."/>
            <person name="Maclean D.J."/>
            <person name="Ospina-Giraldo M.D."/>
            <person name="Morris P.F."/>
            <person name="Phuntumart V."/>
            <person name="Putnam N.H."/>
            <person name="Rash S."/>
            <person name="Rose J.K."/>
            <person name="Sakihama Y."/>
            <person name="Salamov A.A."/>
            <person name="Savidor A."/>
            <person name="Scheuring C.F."/>
            <person name="Smith B.M."/>
            <person name="Sobral B.W."/>
            <person name="Terry A."/>
            <person name="Torto-Alalibo T.A."/>
            <person name="Win J."/>
            <person name="Xu Z."/>
            <person name="Zhang H."/>
            <person name="Grigoriev I.V."/>
            <person name="Rokhsar D.S."/>
            <person name="Boore J.L."/>
        </authorList>
    </citation>
    <scope>NUCLEOTIDE SEQUENCE [LARGE SCALE GENOMIC DNA]</scope>
    <source>
        <strain evidence="1 2">P6497</strain>
    </source>
</reference>
<gene>
    <name evidence="1" type="ORF">PHYSODRAFT_264453</name>
</gene>